<dbReference type="PROSITE" id="PS50007">
    <property type="entry name" value="PIPLC_X_DOMAIN"/>
    <property type="match status" value="1"/>
</dbReference>
<dbReference type="PRINTS" id="PR00390">
    <property type="entry name" value="PHPHLIPASEC"/>
</dbReference>
<dbReference type="SMART" id="SM00149">
    <property type="entry name" value="PLCYc"/>
    <property type="match status" value="1"/>
</dbReference>
<feature type="compositionally biased region" description="Polar residues" evidence="2">
    <location>
        <begin position="353"/>
        <end position="362"/>
    </location>
</feature>
<evidence type="ECO:0000313" key="3">
    <source>
        <dbReference type="EMBL" id="KAH1908783.1"/>
    </source>
</evidence>
<dbReference type="InterPro" id="IPR000008">
    <property type="entry name" value="C2_dom"/>
</dbReference>
<dbReference type="FunFam" id="3.20.20.190:FF:000044">
    <property type="entry name" value="Phosphoinositide phospholipase C"/>
    <property type="match status" value="1"/>
</dbReference>
<dbReference type="SMART" id="SM00148">
    <property type="entry name" value="PLCXc"/>
    <property type="match status" value="1"/>
</dbReference>
<accession>A0A229XRW7</accession>
<dbReference type="Pfam" id="PF00387">
    <property type="entry name" value="PI-PLC-Y"/>
    <property type="match status" value="1"/>
</dbReference>
<dbReference type="GO" id="GO:0048015">
    <property type="term" value="P:phosphatidylinositol-mediated signaling"/>
    <property type="evidence" value="ECO:0007669"/>
    <property type="project" value="TreeGrafter"/>
</dbReference>
<dbReference type="InterPro" id="IPR017946">
    <property type="entry name" value="PLC-like_Pdiesterase_TIM-brl"/>
</dbReference>
<evidence type="ECO:0000256" key="1">
    <source>
        <dbReference type="RuleBase" id="RU361133"/>
    </source>
</evidence>
<dbReference type="FunFam" id="3.20.20.190:FF:000060">
    <property type="entry name" value="Phosphoinositide phospholipase C"/>
    <property type="match status" value="1"/>
</dbReference>
<dbReference type="GO" id="GO:0004435">
    <property type="term" value="F:phosphatidylinositol-4,5-bisphosphate phospholipase C activity"/>
    <property type="evidence" value="ECO:0007669"/>
    <property type="project" value="UniProtKB-EC"/>
</dbReference>
<reference evidence="3" key="1">
    <citation type="submission" date="2021-08" db="EMBL/GenBank/DDBJ databases">
        <title>Global Aspergillus fumigatus from environmental and clinical sources.</title>
        <authorList>
            <person name="Barber A."/>
            <person name="Sae-Ong T."/>
        </authorList>
    </citation>
    <scope>NUCLEOTIDE SEQUENCE</scope>
    <source>
        <strain evidence="3">NRZ-2016-071</strain>
    </source>
</reference>
<feature type="region of interest" description="Disordered" evidence="2">
    <location>
        <begin position="340"/>
        <end position="371"/>
    </location>
</feature>
<dbReference type="SMART" id="SM00239">
    <property type="entry name" value="C2"/>
    <property type="match status" value="1"/>
</dbReference>
<comment type="caution">
    <text evidence="3">The sequence shown here is derived from an EMBL/GenBank/DDBJ whole genome shotgun (WGS) entry which is preliminary data.</text>
</comment>
<dbReference type="GO" id="GO:0016042">
    <property type="term" value="P:lipid catabolic process"/>
    <property type="evidence" value="ECO:0007669"/>
    <property type="project" value="UniProtKB-KW"/>
</dbReference>
<organism evidence="3 4">
    <name type="scientific">Aspergillus fumigatus</name>
    <name type="common">Neosartorya fumigata</name>
    <dbReference type="NCBI Taxonomy" id="746128"/>
    <lineage>
        <taxon>Eukaryota</taxon>
        <taxon>Fungi</taxon>
        <taxon>Dikarya</taxon>
        <taxon>Ascomycota</taxon>
        <taxon>Pezizomycotina</taxon>
        <taxon>Eurotiomycetes</taxon>
        <taxon>Eurotiomycetidae</taxon>
        <taxon>Eurotiales</taxon>
        <taxon>Aspergillaceae</taxon>
        <taxon>Aspergillus</taxon>
        <taxon>Aspergillus subgen. Fumigati</taxon>
    </lineage>
</organism>
<dbReference type="InterPro" id="IPR001711">
    <property type="entry name" value="PLipase_C_Pinositol-sp_Y"/>
</dbReference>
<dbReference type="CDD" id="cd00275">
    <property type="entry name" value="C2_PLC_like"/>
    <property type="match status" value="1"/>
</dbReference>
<sequence length="652" mass="70868">METMEELTGRAATISLESAKPARSIQVQPGPLSSHLDKIYASLTSTSTTDFIKDLQKEAIAGSVEAANPLASLAAFRAYMASPASDALLPAEGEDLSAPITDYYVSSSHNTYLTGNQLYSDAAAAAYTNVLLNGCRCVEIDVWDGDADDDSVSGDDTSSSSSSSSEWSSDEENPSRRKKQDVQKTDGSTQSAKAPSRRKGLSSKLGSLLGRKSSPPNGATDKPASTATAAAVGTAAQTLRRPEPRVLHGHTLTKGTKFRDVCYAIRDSAFVASDLPVIVSLEVHTCIEQQATMVEIMEEAFKGMLIEVTPELEASQAPPPLESLKRKILIKVKWVPATGDGQAEAQKDDQTDTLDTPPSVNQDGEPAPAKPSKILHSLSRLAVFTKGFSFRQFTQPEAKVPGHVFSLSENAAREAYAKDRDALLEHNRHFFMRVYPYGLRVNSSNPDPTFFWRCGAQIVALNWQNLDKGMMLNRGMFTSEPGWVLKPQGYRSSDPPSTPVKRQQLDLSIEILAGQNLPLPPGDTKESGFRPYVSCYLHVECPDEENGFPPGGDNTTDSEKTSYKRSIKSATGRNPDFGAQMIQFPTLQGVIDELTFVRFKVKDDELGRDSLAAWACLKLSRLQQGYRLIHLHDCSGAEAGAVLLVRITKVLS</sequence>
<dbReference type="PROSITE" id="PS50008">
    <property type="entry name" value="PIPLC_Y_DOMAIN"/>
    <property type="match status" value="1"/>
</dbReference>
<feature type="region of interest" description="Disordered" evidence="2">
    <location>
        <begin position="148"/>
        <end position="238"/>
    </location>
</feature>
<dbReference type="CDD" id="cd08598">
    <property type="entry name" value="PI-PLC1c_yeast"/>
    <property type="match status" value="1"/>
</dbReference>
<dbReference type="GO" id="GO:0051209">
    <property type="term" value="P:release of sequestered calcium ion into cytosol"/>
    <property type="evidence" value="ECO:0007669"/>
    <property type="project" value="TreeGrafter"/>
</dbReference>
<dbReference type="EC" id="3.1.4.11" evidence="1"/>
<dbReference type="InterPro" id="IPR000909">
    <property type="entry name" value="PLipase_C_PInositol-sp_X_dom"/>
</dbReference>
<evidence type="ECO:0000313" key="4">
    <source>
        <dbReference type="Proteomes" id="UP000813423"/>
    </source>
</evidence>
<dbReference type="AlphaFoldDB" id="A0A229XRW7"/>
<feature type="compositionally biased region" description="Low complexity" evidence="2">
    <location>
        <begin position="154"/>
        <end position="167"/>
    </location>
</feature>
<dbReference type="PANTHER" id="PTHR10336:SF82">
    <property type="entry name" value="PHOSPHOINOSITIDE PHOSPHOLIPASE C"/>
    <property type="match status" value="1"/>
</dbReference>
<dbReference type="InterPro" id="IPR035892">
    <property type="entry name" value="C2_domain_sf"/>
</dbReference>
<keyword evidence="1" id="KW-0442">Lipid degradation</keyword>
<dbReference type="InterPro" id="IPR001192">
    <property type="entry name" value="PI-PLC_fam"/>
</dbReference>
<keyword evidence="1" id="KW-0443">Lipid metabolism</keyword>
<dbReference type="EMBL" id="JAIBSC010000017">
    <property type="protein sequence ID" value="KAH1908783.1"/>
    <property type="molecule type" value="Genomic_DNA"/>
</dbReference>
<dbReference type="PANTHER" id="PTHR10336">
    <property type="entry name" value="PHOSPHOINOSITIDE-SPECIFIC PHOSPHOLIPASE C FAMILY PROTEIN"/>
    <property type="match status" value="1"/>
</dbReference>
<name>A0A229XRW7_ASPFM</name>
<proteinExistence type="predicted"/>
<dbReference type="SUPFAM" id="SSF49562">
    <property type="entry name" value="C2 domain (Calcium/lipid-binding domain, CaLB)"/>
    <property type="match status" value="1"/>
</dbReference>
<gene>
    <name evidence="3" type="ORF">KXV57_002662</name>
</gene>
<feature type="compositionally biased region" description="Low complexity" evidence="2">
    <location>
        <begin position="202"/>
        <end position="238"/>
    </location>
</feature>
<comment type="catalytic activity">
    <reaction evidence="1">
        <text>a 1,2-diacyl-sn-glycero-3-phospho-(1D-myo-inositol-4,5-bisphosphate) + H2O = 1D-myo-inositol 1,4,5-trisphosphate + a 1,2-diacyl-sn-glycerol + H(+)</text>
        <dbReference type="Rhea" id="RHEA:33179"/>
        <dbReference type="ChEBI" id="CHEBI:15377"/>
        <dbReference type="ChEBI" id="CHEBI:15378"/>
        <dbReference type="ChEBI" id="CHEBI:17815"/>
        <dbReference type="ChEBI" id="CHEBI:58456"/>
        <dbReference type="ChEBI" id="CHEBI:203600"/>
        <dbReference type="EC" id="3.1.4.11"/>
    </reaction>
</comment>
<dbReference type="SUPFAM" id="SSF51695">
    <property type="entry name" value="PLC-like phosphodiesterases"/>
    <property type="match status" value="1"/>
</dbReference>
<protein>
    <recommendedName>
        <fullName evidence="1">Phosphoinositide phospholipase C</fullName>
        <ecNumber evidence="1">3.1.4.11</ecNumber>
    </recommendedName>
</protein>
<dbReference type="PROSITE" id="PS50004">
    <property type="entry name" value="C2"/>
    <property type="match status" value="1"/>
</dbReference>
<evidence type="ECO:0000256" key="2">
    <source>
        <dbReference type="SAM" id="MobiDB-lite"/>
    </source>
</evidence>
<dbReference type="SMR" id="A0A229XRW7"/>
<dbReference type="Gene3D" id="2.60.40.150">
    <property type="entry name" value="C2 domain"/>
    <property type="match status" value="1"/>
</dbReference>
<dbReference type="FunFam" id="2.60.40.150:FF:000220">
    <property type="entry name" value="Phosphoinositide phospholipase C"/>
    <property type="match status" value="1"/>
</dbReference>
<dbReference type="OMA" id="NCQLHVE"/>
<dbReference type="Pfam" id="PF00388">
    <property type="entry name" value="PI-PLC-X"/>
    <property type="match status" value="1"/>
</dbReference>
<keyword evidence="1" id="KW-0378">Hydrolase</keyword>
<dbReference type="Gene3D" id="3.20.20.190">
    <property type="entry name" value="Phosphatidylinositol (PI) phosphodiesterase"/>
    <property type="match status" value="2"/>
</dbReference>
<dbReference type="Proteomes" id="UP000813423">
    <property type="component" value="Unassembled WGS sequence"/>
</dbReference>